<dbReference type="Pfam" id="PF04303">
    <property type="entry name" value="PrpF"/>
    <property type="match status" value="1"/>
</dbReference>
<dbReference type="InterPro" id="IPR047687">
    <property type="entry name" value="OMA_tautomer-like"/>
</dbReference>
<comment type="similarity">
    <text evidence="1">Belongs to the PrpF family.</text>
</comment>
<dbReference type="PANTHER" id="PTHR43709">
    <property type="entry name" value="ACONITATE ISOMERASE-RELATED"/>
    <property type="match status" value="1"/>
</dbReference>
<dbReference type="STRING" id="441112.SAMN04488094_11820"/>
<proteinExistence type="inferred from homology"/>
<sequence>MRGGTSRGPYFLRSDLPEDREKLAEVLLAVIGAGHPWNIDGLGGGTAVTCKVAMLSRSDDPSADVDYFFAQVVSAKREVDFSPSCGNILSGVGPAAIEMGLVEPGDGQTTVRIRAVNTGSLIEAEIQSPGGEVEYEGTTVIDGVPGTAAKIRLTFSEVVGSKSGRMFPTGACMEEIGGIPLTCIDVAMPMVVARASDFGLTGHETPAEIDGNRAFYERMEPIRVEAGRRMGFGDVSESVVPKFALLAPPRAGGTVTSRYFMPWDCHPSYAITGGICLATCVLAAGTIAETVVPQRFDGPAASIVIEHPSGHMEIVADFDVDGEQLGLRKIGTIRTARKLASGQVFVPAGIWN</sequence>
<dbReference type="AlphaFoldDB" id="A0A1I1Q9Y6"/>
<keyword evidence="4" id="KW-1185">Reference proteome</keyword>
<evidence type="ECO:0000313" key="4">
    <source>
        <dbReference type="Proteomes" id="UP000198728"/>
    </source>
</evidence>
<dbReference type="NCBIfam" id="NF033377">
    <property type="entry name" value="OMA_tautomer"/>
    <property type="match status" value="1"/>
</dbReference>
<evidence type="ECO:0008006" key="5">
    <source>
        <dbReference type="Google" id="ProtNLM"/>
    </source>
</evidence>
<dbReference type="Proteomes" id="UP000198728">
    <property type="component" value="Unassembled WGS sequence"/>
</dbReference>
<gene>
    <name evidence="3" type="ORF">SAMN04488094_11820</name>
</gene>
<keyword evidence="2" id="KW-0413">Isomerase</keyword>
<evidence type="ECO:0000313" key="3">
    <source>
        <dbReference type="EMBL" id="SFD16648.1"/>
    </source>
</evidence>
<reference evidence="3 4" key="1">
    <citation type="submission" date="2016-10" db="EMBL/GenBank/DDBJ databases">
        <authorList>
            <person name="de Groot N.N."/>
        </authorList>
    </citation>
    <scope>NUCLEOTIDE SEQUENCE [LARGE SCALE GENOMIC DNA]</scope>
    <source>
        <strain evidence="3 4">DSM 19548</strain>
    </source>
</reference>
<dbReference type="SUPFAM" id="SSF54506">
    <property type="entry name" value="Diaminopimelate epimerase-like"/>
    <property type="match status" value="2"/>
</dbReference>
<accession>A0A1I1Q9Y6</accession>
<evidence type="ECO:0000256" key="1">
    <source>
        <dbReference type="ARBA" id="ARBA00007673"/>
    </source>
</evidence>
<dbReference type="EMBL" id="FOLG01000018">
    <property type="protein sequence ID" value="SFD16648.1"/>
    <property type="molecule type" value="Genomic_DNA"/>
</dbReference>
<evidence type="ECO:0000256" key="2">
    <source>
        <dbReference type="ARBA" id="ARBA00023235"/>
    </source>
</evidence>
<protein>
    <recommendedName>
        <fullName evidence="5">4-oxalomesaconate tautomerase</fullName>
    </recommendedName>
</protein>
<dbReference type="GO" id="GO:0016853">
    <property type="term" value="F:isomerase activity"/>
    <property type="evidence" value="ECO:0007669"/>
    <property type="project" value="UniProtKB-KW"/>
</dbReference>
<name>A0A1I1Q9Y6_9RHOB</name>
<dbReference type="Gene3D" id="3.10.310.10">
    <property type="entry name" value="Diaminopimelate Epimerase, Chain A, domain 1"/>
    <property type="match status" value="2"/>
</dbReference>
<organism evidence="3 4">
    <name type="scientific">Tropicimonas isoalkanivorans</name>
    <dbReference type="NCBI Taxonomy" id="441112"/>
    <lineage>
        <taxon>Bacteria</taxon>
        <taxon>Pseudomonadati</taxon>
        <taxon>Pseudomonadota</taxon>
        <taxon>Alphaproteobacteria</taxon>
        <taxon>Rhodobacterales</taxon>
        <taxon>Roseobacteraceae</taxon>
        <taxon>Tropicimonas</taxon>
    </lineage>
</organism>
<dbReference type="InterPro" id="IPR007400">
    <property type="entry name" value="PrpF-like"/>
</dbReference>
<dbReference type="PANTHER" id="PTHR43709:SF2">
    <property type="entry name" value="DUF453 DOMAIN PROTEIN (AFU_ORTHOLOGUE AFUA_6G00360)"/>
    <property type="match status" value="1"/>
</dbReference>